<evidence type="ECO:0000256" key="1">
    <source>
        <dbReference type="SAM" id="Phobius"/>
    </source>
</evidence>
<proteinExistence type="predicted"/>
<dbReference type="EMBL" id="KV441555">
    <property type="protein sequence ID" value="OAG02528.1"/>
    <property type="molecule type" value="Genomic_DNA"/>
</dbReference>
<dbReference type="Proteomes" id="UP000077069">
    <property type="component" value="Unassembled WGS sequence"/>
</dbReference>
<organism evidence="2 3">
    <name type="scientific">Paraphaeosphaeria sporulosa</name>
    <dbReference type="NCBI Taxonomy" id="1460663"/>
    <lineage>
        <taxon>Eukaryota</taxon>
        <taxon>Fungi</taxon>
        <taxon>Dikarya</taxon>
        <taxon>Ascomycota</taxon>
        <taxon>Pezizomycotina</taxon>
        <taxon>Dothideomycetes</taxon>
        <taxon>Pleosporomycetidae</taxon>
        <taxon>Pleosporales</taxon>
        <taxon>Massarineae</taxon>
        <taxon>Didymosphaeriaceae</taxon>
        <taxon>Paraphaeosphaeria</taxon>
    </lineage>
</organism>
<name>A0A177C6X3_9PLEO</name>
<dbReference type="InParanoid" id="A0A177C6X3"/>
<feature type="transmembrane region" description="Helical" evidence="1">
    <location>
        <begin position="31"/>
        <end position="53"/>
    </location>
</feature>
<dbReference type="GeneID" id="28762430"/>
<reference evidence="2 3" key="1">
    <citation type="submission" date="2016-05" db="EMBL/GenBank/DDBJ databases">
        <title>Comparative analysis of secretome profiles of manganese(II)-oxidizing ascomycete fungi.</title>
        <authorList>
            <consortium name="DOE Joint Genome Institute"/>
            <person name="Zeiner C.A."/>
            <person name="Purvine S.O."/>
            <person name="Zink E.M."/>
            <person name="Wu S."/>
            <person name="Pasa-Tolic L."/>
            <person name="Chaput D.L."/>
            <person name="Haridas S."/>
            <person name="Grigoriev I.V."/>
            <person name="Santelli C.M."/>
            <person name="Hansel C.M."/>
        </authorList>
    </citation>
    <scope>NUCLEOTIDE SEQUENCE [LARGE SCALE GENOMIC DNA]</scope>
    <source>
        <strain evidence="2 3">AP3s5-JAC2a</strain>
    </source>
</reference>
<protein>
    <submittedName>
        <fullName evidence="2">Uncharacterized protein</fullName>
    </submittedName>
</protein>
<sequence>MDLRRSNIRQVYEQCAQSRIRMYHYVHTPRIIIETLSVGITYVLTLVLATSAFSTPAWRNQAHLQKWASSEYVHCLQWPVTSRVLPRLDTSDTFLRMFSALWNTRARILGYR</sequence>
<keyword evidence="1" id="KW-0812">Transmembrane</keyword>
<dbReference type="AlphaFoldDB" id="A0A177C6X3"/>
<dbReference type="RefSeq" id="XP_018032893.1">
    <property type="nucleotide sequence ID" value="XM_018178944.1"/>
</dbReference>
<keyword evidence="1" id="KW-1133">Transmembrane helix</keyword>
<evidence type="ECO:0000313" key="2">
    <source>
        <dbReference type="EMBL" id="OAG02528.1"/>
    </source>
</evidence>
<gene>
    <name evidence="2" type="ORF">CC84DRAFT_1166371</name>
</gene>
<accession>A0A177C6X3</accession>
<keyword evidence="1" id="KW-0472">Membrane</keyword>
<evidence type="ECO:0000313" key="3">
    <source>
        <dbReference type="Proteomes" id="UP000077069"/>
    </source>
</evidence>
<keyword evidence="3" id="KW-1185">Reference proteome</keyword>